<dbReference type="Pfam" id="PF05305">
    <property type="entry name" value="DUF732"/>
    <property type="match status" value="1"/>
</dbReference>
<dbReference type="InterPro" id="IPR007969">
    <property type="entry name" value="DUF732"/>
</dbReference>
<evidence type="ECO:0000313" key="4">
    <source>
        <dbReference type="Proteomes" id="UP001056610"/>
    </source>
</evidence>
<feature type="signal peptide" evidence="1">
    <location>
        <begin position="1"/>
        <end position="23"/>
    </location>
</feature>
<gene>
    <name evidence="3" type="ORF">M5I08_25265</name>
</gene>
<sequence>MKITALASTIVAGVALVAGTAAAASAHADPGPDIDETGFNEAGFLAALNNAGIIYHSPSHAVAAGQAVCGLMDNGLSGIEVIDHVKKANPAFTLDGAAKFAAVAANEFCPQRMQHG</sequence>
<keyword evidence="1" id="KW-0732">Signal</keyword>
<evidence type="ECO:0000259" key="2">
    <source>
        <dbReference type="Pfam" id="PF05305"/>
    </source>
</evidence>
<organism evidence="3 4">
    <name type="scientific">Candidatus Mycobacterium methanotrophicum</name>
    <dbReference type="NCBI Taxonomy" id="2943498"/>
    <lineage>
        <taxon>Bacteria</taxon>
        <taxon>Bacillati</taxon>
        <taxon>Actinomycetota</taxon>
        <taxon>Actinomycetes</taxon>
        <taxon>Mycobacteriales</taxon>
        <taxon>Mycobacteriaceae</taxon>
        <taxon>Mycobacterium</taxon>
    </lineage>
</organism>
<dbReference type="Proteomes" id="UP001056610">
    <property type="component" value="Plasmid unnamed"/>
</dbReference>
<geneLocation type="plasmid" evidence="3 4">
    <name>unnamed</name>
</geneLocation>
<name>A0ABY4QSZ0_9MYCO</name>
<evidence type="ECO:0000256" key="1">
    <source>
        <dbReference type="SAM" id="SignalP"/>
    </source>
</evidence>
<feature type="chain" id="PRO_5046525450" evidence="1">
    <location>
        <begin position="24"/>
        <end position="116"/>
    </location>
</feature>
<keyword evidence="4" id="KW-1185">Reference proteome</keyword>
<feature type="domain" description="DUF732" evidence="2">
    <location>
        <begin position="41"/>
        <end position="111"/>
    </location>
</feature>
<protein>
    <submittedName>
        <fullName evidence="3">DUF732 domain-containing protein</fullName>
    </submittedName>
</protein>
<evidence type="ECO:0000313" key="3">
    <source>
        <dbReference type="EMBL" id="UQX13507.1"/>
    </source>
</evidence>
<proteinExistence type="predicted"/>
<reference evidence="3" key="1">
    <citation type="submission" date="2022-05" db="EMBL/GenBank/DDBJ databases">
        <title>A methanotrophic Mycobacterium dominates a cave microbial ecosystem.</title>
        <authorList>
            <person name="Van Spanning R.J.M."/>
            <person name="Guan Q."/>
            <person name="Melkonian C."/>
            <person name="Gallant J."/>
            <person name="Polerecky L."/>
            <person name="Flot J.-F."/>
            <person name="Brandt B.W."/>
            <person name="Braster M."/>
            <person name="Iturbe Espinoza P."/>
            <person name="Aerts J."/>
            <person name="Meima-Franke M."/>
            <person name="Piersma S.R."/>
            <person name="Bunduc C."/>
            <person name="Ummels R."/>
            <person name="Pain A."/>
            <person name="Fleming E.J."/>
            <person name="van der Wel N."/>
            <person name="Gherman V.D."/>
            <person name="Sarbu S.M."/>
            <person name="Bodelier P.L.E."/>
            <person name="Bitter W."/>
        </authorList>
    </citation>
    <scope>NUCLEOTIDE SEQUENCE</scope>
    <source>
        <strain evidence="3">Sulfur Cave</strain>
        <plasmid evidence="3">unnamed</plasmid>
    </source>
</reference>
<dbReference type="RefSeq" id="WP_219070728.1">
    <property type="nucleotide sequence ID" value="NZ_CAJUXY010000106.1"/>
</dbReference>
<accession>A0ABY4QSZ0</accession>
<keyword evidence="3" id="KW-0614">Plasmid</keyword>
<dbReference type="EMBL" id="CP097321">
    <property type="protein sequence ID" value="UQX13507.1"/>
    <property type="molecule type" value="Genomic_DNA"/>
</dbReference>